<proteinExistence type="predicted"/>
<keyword evidence="2" id="KW-1185">Reference proteome</keyword>
<accession>A0ABQ3Z2W1</accession>
<evidence type="ECO:0000313" key="1">
    <source>
        <dbReference type="EMBL" id="GIE04162.1"/>
    </source>
</evidence>
<dbReference type="RefSeq" id="WP_203730670.1">
    <property type="nucleotide sequence ID" value="NZ_BAAATX010000029.1"/>
</dbReference>
<dbReference type="EMBL" id="BOML01000043">
    <property type="protein sequence ID" value="GIE04162.1"/>
    <property type="molecule type" value="Genomic_DNA"/>
</dbReference>
<dbReference type="Pfam" id="PF10604">
    <property type="entry name" value="Polyketide_cyc2"/>
    <property type="match status" value="1"/>
</dbReference>
<evidence type="ECO:0008006" key="3">
    <source>
        <dbReference type="Google" id="ProtNLM"/>
    </source>
</evidence>
<organism evidence="1 2">
    <name type="scientific">Paractinoplanes durhamensis</name>
    <dbReference type="NCBI Taxonomy" id="113563"/>
    <lineage>
        <taxon>Bacteria</taxon>
        <taxon>Bacillati</taxon>
        <taxon>Actinomycetota</taxon>
        <taxon>Actinomycetes</taxon>
        <taxon>Micromonosporales</taxon>
        <taxon>Micromonosporaceae</taxon>
        <taxon>Paractinoplanes</taxon>
    </lineage>
</organism>
<dbReference type="Gene3D" id="3.30.530.20">
    <property type="match status" value="1"/>
</dbReference>
<reference evidence="1 2" key="1">
    <citation type="submission" date="2021-01" db="EMBL/GenBank/DDBJ databases">
        <title>Whole genome shotgun sequence of Actinoplanes durhamensis NBRC 14914.</title>
        <authorList>
            <person name="Komaki H."/>
            <person name="Tamura T."/>
        </authorList>
    </citation>
    <scope>NUCLEOTIDE SEQUENCE [LARGE SCALE GENOMIC DNA]</scope>
    <source>
        <strain evidence="1 2">NBRC 14914</strain>
    </source>
</reference>
<dbReference type="InterPro" id="IPR019587">
    <property type="entry name" value="Polyketide_cyclase/dehydratase"/>
</dbReference>
<evidence type="ECO:0000313" key="2">
    <source>
        <dbReference type="Proteomes" id="UP000637628"/>
    </source>
</evidence>
<sequence>MATVRAEALINLPAADVWAAIADVGAVHERLLPGRVASASIDGDIRILTMPDGSEIRELIISIDNEEQRLAYAVVGGQKLPLTYHHATFQVFAEGQGSRLVWLTDVLPHDMAPAVRARTERGIVELKATLEAA</sequence>
<protein>
    <recommendedName>
        <fullName evidence="3">Polyketide cyclase</fullName>
    </recommendedName>
</protein>
<dbReference type="CDD" id="cd07821">
    <property type="entry name" value="PYR_PYL_RCAR_like"/>
    <property type="match status" value="1"/>
</dbReference>
<comment type="caution">
    <text evidence="1">The sequence shown here is derived from an EMBL/GenBank/DDBJ whole genome shotgun (WGS) entry which is preliminary data.</text>
</comment>
<dbReference type="SUPFAM" id="SSF55961">
    <property type="entry name" value="Bet v1-like"/>
    <property type="match status" value="1"/>
</dbReference>
<name>A0ABQ3Z2W1_9ACTN</name>
<dbReference type="InterPro" id="IPR023393">
    <property type="entry name" value="START-like_dom_sf"/>
</dbReference>
<gene>
    <name evidence="1" type="ORF">Adu01nite_55120</name>
</gene>
<dbReference type="Proteomes" id="UP000637628">
    <property type="component" value="Unassembled WGS sequence"/>
</dbReference>